<sequence length="157" mass="17414">MEFSECQPPIIPWSFLIDTTPHSSPLSSSSPSSPSPPKKSFAQVLKNTCDTQVLKNTCDISISQLPQPCIKGDAIAIKISEADYQDGLQWCKNHLHGRLILAKGDTPFRFADLKSKLHSMWSMIGEWNMISLGRGFYDFSFASLEDMRMVCLVGSGV</sequence>
<dbReference type="Proteomes" id="UP000447434">
    <property type="component" value="Chromosome 2"/>
</dbReference>
<gene>
    <name evidence="2" type="ORF">Lalb_Chr02g0151671</name>
</gene>
<feature type="region of interest" description="Disordered" evidence="1">
    <location>
        <begin position="22"/>
        <end position="41"/>
    </location>
</feature>
<accession>A0A6A4R0Q6</accession>
<protein>
    <recommendedName>
        <fullName evidence="4">DUF4283 domain-containing protein</fullName>
    </recommendedName>
</protein>
<keyword evidence="3" id="KW-1185">Reference proteome</keyword>
<evidence type="ECO:0000313" key="2">
    <source>
        <dbReference type="EMBL" id="KAE9619303.1"/>
    </source>
</evidence>
<evidence type="ECO:0008006" key="4">
    <source>
        <dbReference type="Google" id="ProtNLM"/>
    </source>
</evidence>
<proteinExistence type="predicted"/>
<dbReference type="EMBL" id="WOCE01000002">
    <property type="protein sequence ID" value="KAE9619303.1"/>
    <property type="molecule type" value="Genomic_DNA"/>
</dbReference>
<organism evidence="2 3">
    <name type="scientific">Lupinus albus</name>
    <name type="common">White lupine</name>
    <name type="synonym">Lupinus termis</name>
    <dbReference type="NCBI Taxonomy" id="3870"/>
    <lineage>
        <taxon>Eukaryota</taxon>
        <taxon>Viridiplantae</taxon>
        <taxon>Streptophyta</taxon>
        <taxon>Embryophyta</taxon>
        <taxon>Tracheophyta</taxon>
        <taxon>Spermatophyta</taxon>
        <taxon>Magnoliopsida</taxon>
        <taxon>eudicotyledons</taxon>
        <taxon>Gunneridae</taxon>
        <taxon>Pentapetalae</taxon>
        <taxon>rosids</taxon>
        <taxon>fabids</taxon>
        <taxon>Fabales</taxon>
        <taxon>Fabaceae</taxon>
        <taxon>Papilionoideae</taxon>
        <taxon>50 kb inversion clade</taxon>
        <taxon>genistoids sensu lato</taxon>
        <taxon>core genistoids</taxon>
        <taxon>Genisteae</taxon>
        <taxon>Lupinus</taxon>
    </lineage>
</organism>
<evidence type="ECO:0000256" key="1">
    <source>
        <dbReference type="SAM" id="MobiDB-lite"/>
    </source>
</evidence>
<dbReference type="AlphaFoldDB" id="A0A6A4R0Q6"/>
<name>A0A6A4R0Q6_LUPAL</name>
<reference evidence="3" key="1">
    <citation type="journal article" date="2020" name="Nat. Commun.">
        <title>Genome sequence of the cluster root forming white lupin.</title>
        <authorList>
            <person name="Hufnagel B."/>
            <person name="Marques A."/>
            <person name="Soriano A."/>
            <person name="Marques L."/>
            <person name="Divol F."/>
            <person name="Doumas P."/>
            <person name="Sallet E."/>
            <person name="Mancinotti D."/>
            <person name="Carrere S."/>
            <person name="Marande W."/>
            <person name="Arribat S."/>
            <person name="Keller J."/>
            <person name="Huneau C."/>
            <person name="Blein T."/>
            <person name="Aime D."/>
            <person name="Laguerre M."/>
            <person name="Taylor J."/>
            <person name="Schubert V."/>
            <person name="Nelson M."/>
            <person name="Geu-Flores F."/>
            <person name="Crespi M."/>
            <person name="Gallardo-Guerrero K."/>
            <person name="Delaux P.-M."/>
            <person name="Salse J."/>
            <person name="Berges H."/>
            <person name="Guyot R."/>
            <person name="Gouzy J."/>
            <person name="Peret B."/>
        </authorList>
    </citation>
    <scope>NUCLEOTIDE SEQUENCE [LARGE SCALE GENOMIC DNA]</scope>
    <source>
        <strain evidence="3">cv. Amiga</strain>
    </source>
</reference>
<evidence type="ECO:0000313" key="3">
    <source>
        <dbReference type="Proteomes" id="UP000447434"/>
    </source>
</evidence>
<dbReference type="OrthoDB" id="1420620at2759"/>
<feature type="compositionally biased region" description="Low complexity" evidence="1">
    <location>
        <begin position="23"/>
        <end position="32"/>
    </location>
</feature>
<comment type="caution">
    <text evidence="2">The sequence shown here is derived from an EMBL/GenBank/DDBJ whole genome shotgun (WGS) entry which is preliminary data.</text>
</comment>